<dbReference type="PANTHER" id="PTHR37984">
    <property type="entry name" value="PROTEIN CBG26694"/>
    <property type="match status" value="1"/>
</dbReference>
<feature type="compositionally biased region" description="Basic residues" evidence="6">
    <location>
        <begin position="603"/>
        <end position="616"/>
    </location>
</feature>
<dbReference type="InterPro" id="IPR001995">
    <property type="entry name" value="Peptidase_A2_cat"/>
</dbReference>
<evidence type="ECO:0000256" key="3">
    <source>
        <dbReference type="ARBA" id="ARBA00022722"/>
    </source>
</evidence>
<keyword evidence="3" id="KW-0540">Nuclease</keyword>
<feature type="region of interest" description="Disordered" evidence="6">
    <location>
        <begin position="301"/>
        <end position="333"/>
    </location>
</feature>
<accession>Q4QQF7</accession>
<dbReference type="PANTHER" id="PTHR37984:SF5">
    <property type="entry name" value="PROTEIN NYNRIN-LIKE"/>
    <property type="match status" value="1"/>
</dbReference>
<feature type="compositionally biased region" description="Polar residues" evidence="6">
    <location>
        <begin position="585"/>
        <end position="596"/>
    </location>
</feature>
<dbReference type="Gene3D" id="2.40.70.10">
    <property type="entry name" value="Acid Proteases"/>
    <property type="match status" value="1"/>
</dbReference>
<keyword evidence="4" id="KW-0255">Endonuclease</keyword>
<evidence type="ECO:0000256" key="4">
    <source>
        <dbReference type="ARBA" id="ARBA00022759"/>
    </source>
</evidence>
<dbReference type="AlphaFoldDB" id="Q4QQF7"/>
<reference evidence="8" key="1">
    <citation type="journal article" date="2005" name="Biochem. Biophys. Res. Commun.">
        <title>Identification of 18 new transcribed retrotransposons in Schistosoma mansoni.</title>
        <authorList>
            <person name="DeMarco R."/>
            <person name="Machado A.A."/>
            <person name="Bisson-Filho A.W."/>
            <person name="Verjovski-Almeida S."/>
        </authorList>
    </citation>
    <scope>NUCLEOTIDE SEQUENCE</scope>
</reference>
<feature type="region of interest" description="Disordered" evidence="6">
    <location>
        <begin position="240"/>
        <end position="265"/>
    </location>
</feature>
<feature type="compositionally biased region" description="Polar residues" evidence="6">
    <location>
        <begin position="240"/>
        <end position="263"/>
    </location>
</feature>
<dbReference type="CDD" id="cd05484">
    <property type="entry name" value="retropepsin_like_LTR_2"/>
    <property type="match status" value="1"/>
</dbReference>
<dbReference type="InterPro" id="IPR055510">
    <property type="entry name" value="DUF7083"/>
</dbReference>
<dbReference type="Pfam" id="PF23309">
    <property type="entry name" value="DUF7083"/>
    <property type="match status" value="1"/>
</dbReference>
<keyword evidence="2" id="KW-0548">Nucleotidyltransferase</keyword>
<evidence type="ECO:0000256" key="6">
    <source>
        <dbReference type="SAM" id="MobiDB-lite"/>
    </source>
</evidence>
<keyword evidence="5" id="KW-0378">Hydrolase</keyword>
<name>Q4QQF7_SCHMA</name>
<evidence type="ECO:0000256" key="5">
    <source>
        <dbReference type="ARBA" id="ARBA00022801"/>
    </source>
</evidence>
<organism evidence="8">
    <name type="scientific">Schistosoma mansoni</name>
    <name type="common">Blood fluke</name>
    <dbReference type="NCBI Taxonomy" id="6183"/>
    <lineage>
        <taxon>Eukaryota</taxon>
        <taxon>Metazoa</taxon>
        <taxon>Spiralia</taxon>
        <taxon>Lophotrochozoa</taxon>
        <taxon>Platyhelminthes</taxon>
        <taxon>Trematoda</taxon>
        <taxon>Digenea</taxon>
        <taxon>Strigeidida</taxon>
        <taxon>Schistosomatoidea</taxon>
        <taxon>Schistosomatidae</taxon>
        <taxon>Schistosoma</taxon>
    </lineage>
</organism>
<dbReference type="InterPro" id="IPR034128">
    <property type="entry name" value="K02A2.6-like"/>
</dbReference>
<evidence type="ECO:0000256" key="1">
    <source>
        <dbReference type="ARBA" id="ARBA00022679"/>
    </source>
</evidence>
<keyword evidence="1" id="KW-0808">Transferase</keyword>
<dbReference type="GO" id="GO:0016779">
    <property type="term" value="F:nucleotidyltransferase activity"/>
    <property type="evidence" value="ECO:0007669"/>
    <property type="project" value="UniProtKB-KW"/>
</dbReference>
<evidence type="ECO:0000256" key="2">
    <source>
        <dbReference type="ARBA" id="ARBA00022695"/>
    </source>
</evidence>
<evidence type="ECO:0000259" key="7">
    <source>
        <dbReference type="PROSITE" id="PS50175"/>
    </source>
</evidence>
<dbReference type="InterPro" id="IPR021109">
    <property type="entry name" value="Peptidase_aspartic_dom_sf"/>
</dbReference>
<protein>
    <submittedName>
        <fullName evidence="8">Gag-pol polyprotein</fullName>
    </submittedName>
</protein>
<dbReference type="EMBL" id="BN000786">
    <property type="protein sequence ID" value="CAJ00227.1"/>
    <property type="molecule type" value="mRNA"/>
</dbReference>
<feature type="compositionally biased region" description="Polar residues" evidence="6">
    <location>
        <begin position="305"/>
        <end position="319"/>
    </location>
</feature>
<feature type="region of interest" description="Disordered" evidence="6">
    <location>
        <begin position="582"/>
        <end position="627"/>
    </location>
</feature>
<dbReference type="GO" id="GO:0004190">
    <property type="term" value="F:aspartic-type endopeptidase activity"/>
    <property type="evidence" value="ECO:0007669"/>
    <property type="project" value="InterPro"/>
</dbReference>
<feature type="domain" description="Peptidase A2" evidence="7">
    <location>
        <begin position="358"/>
        <end position="434"/>
    </location>
</feature>
<dbReference type="InterPro" id="IPR050951">
    <property type="entry name" value="Retrovirus_Pol_polyprotein"/>
</dbReference>
<dbReference type="GO" id="GO:0006508">
    <property type="term" value="P:proteolysis"/>
    <property type="evidence" value="ECO:0007669"/>
    <property type="project" value="InterPro"/>
</dbReference>
<evidence type="ECO:0000313" key="8">
    <source>
        <dbReference type="EMBL" id="CAJ00227.1"/>
    </source>
</evidence>
<dbReference type="PROSITE" id="PS50175">
    <property type="entry name" value="ASP_PROT_RETROV"/>
    <property type="match status" value="1"/>
</dbReference>
<dbReference type="Pfam" id="PF13650">
    <property type="entry name" value="Asp_protease_2"/>
    <property type="match status" value="1"/>
</dbReference>
<proteinExistence type="evidence at transcript level"/>
<sequence length="627" mass="72102">MDPVKLEELFKQQLKLMEMLTQTQISSRVSCTPTIPQSVDGITSGISEFLYDPDANITFDTWFRRYEDLFKVDLADRDDSWKVRLLLRKLGPSELDKYCNYILPQNPRDRSFDATVQTLSQLFGDHHSLFNTRYRCLKLVMSESDDFLTHVGIVNRECERFKLKSLTDDQFKSLVFICSLQSPKFSDIRTRLLNRLEQDPTLTLNAIADEYQRIVNLQRDTTLVQSGGQGGCEVHAVQRQNKSPRSTTCGPTKANAPSFSNHSRPVHKKPPSPCWHCGAWHYVKFCPFKQQVCDRCHKVGHKSGFCQSHRPNSRRNAQTQRRHTKKQPPSSGSLAAVFHTHAATRRKFLTLSINGQPVRLQLDTASDITILSKETWRTLGQPPIKPSSQTAVSACGGHLRLHGELNCCISFRGTTFKGTCYITKSPLNLLGLDWFEELGLANLPISTICNQVKTPATTQQHAADLQNRFIELLQPGWKLRTVHSAMAPRRVTRQNPRMQNTRIPYKVGAKVYVRDYRHGYDRWIEGEVAKRQGKVMYEVRVTKEIWTRHHNQLRPRESKEKVEVTKCVPLDLLLDTFQLPPIPTTEATQSSNQAEHSSSFRSLPRRRSARKRRKPKNFQVNPRLRRY</sequence>
<dbReference type="GO" id="GO:0004519">
    <property type="term" value="F:endonuclease activity"/>
    <property type="evidence" value="ECO:0007669"/>
    <property type="project" value="UniProtKB-KW"/>
</dbReference>
<dbReference type="SUPFAM" id="SSF50630">
    <property type="entry name" value="Acid proteases"/>
    <property type="match status" value="1"/>
</dbReference>